<gene>
    <name evidence="2" type="ORF">R4Z09_10725</name>
</gene>
<proteinExistence type="predicted"/>
<feature type="domain" description="2Fe-2S ferredoxin-type" evidence="1">
    <location>
        <begin position="2"/>
        <end position="98"/>
    </location>
</feature>
<dbReference type="Proteomes" id="UP001357223">
    <property type="component" value="Chromosome"/>
</dbReference>
<dbReference type="EMBL" id="CP137640">
    <property type="protein sequence ID" value="WVX83423.1"/>
    <property type="molecule type" value="Genomic_DNA"/>
</dbReference>
<dbReference type="InterPro" id="IPR036010">
    <property type="entry name" value="2Fe-2S_ferredoxin-like_sf"/>
</dbReference>
<name>A0ABZ2CK57_9BACI</name>
<dbReference type="InterPro" id="IPR012675">
    <property type="entry name" value="Beta-grasp_dom_sf"/>
</dbReference>
<evidence type="ECO:0000313" key="3">
    <source>
        <dbReference type="Proteomes" id="UP001357223"/>
    </source>
</evidence>
<keyword evidence="3" id="KW-1185">Reference proteome</keyword>
<dbReference type="Pfam" id="PF00111">
    <property type="entry name" value="Fer2"/>
    <property type="match status" value="1"/>
</dbReference>
<dbReference type="SUPFAM" id="SSF54292">
    <property type="entry name" value="2Fe-2S ferredoxin-like"/>
    <property type="match status" value="1"/>
</dbReference>
<sequence length="111" mass="12333">MPYLTVLGKGTFEVDRGKKLVLALEDNDVHILHHCGGHAKCTTCRVEILAGEYFELTDKEKTAFESKDINYEVFDDFLRLSCQICVTGDLTVRPIMTVENSGLTAGPRPAD</sequence>
<dbReference type="Gene3D" id="3.10.20.30">
    <property type="match status" value="1"/>
</dbReference>
<accession>A0ABZ2CK57</accession>
<evidence type="ECO:0000259" key="1">
    <source>
        <dbReference type="PROSITE" id="PS51085"/>
    </source>
</evidence>
<dbReference type="InterPro" id="IPR001041">
    <property type="entry name" value="2Fe-2S_ferredoxin-type"/>
</dbReference>
<evidence type="ECO:0000313" key="2">
    <source>
        <dbReference type="EMBL" id="WVX83423.1"/>
    </source>
</evidence>
<dbReference type="PROSITE" id="PS51085">
    <property type="entry name" value="2FE2S_FER_2"/>
    <property type="match status" value="1"/>
</dbReference>
<protein>
    <submittedName>
        <fullName evidence="2">2Fe-2S iron-sulfur cluster-binding protein</fullName>
    </submittedName>
</protein>
<organism evidence="2 3">
    <name type="scientific">Niallia oryzisoli</name>
    <dbReference type="NCBI Taxonomy" id="1737571"/>
    <lineage>
        <taxon>Bacteria</taxon>
        <taxon>Bacillati</taxon>
        <taxon>Bacillota</taxon>
        <taxon>Bacilli</taxon>
        <taxon>Bacillales</taxon>
        <taxon>Bacillaceae</taxon>
        <taxon>Niallia</taxon>
    </lineage>
</organism>
<dbReference type="CDD" id="cd00207">
    <property type="entry name" value="fer2"/>
    <property type="match status" value="1"/>
</dbReference>
<dbReference type="RefSeq" id="WP_338452307.1">
    <property type="nucleotide sequence ID" value="NZ_CP137640.1"/>
</dbReference>
<reference evidence="2 3" key="1">
    <citation type="submission" date="2023-10" db="EMBL/GenBank/DDBJ databases">
        <title>Niallia locisalis sp.nov. isolated from a salt pond sample.</title>
        <authorList>
            <person name="Li X.-J."/>
            <person name="Dong L."/>
        </authorList>
    </citation>
    <scope>NUCLEOTIDE SEQUENCE [LARGE SCALE GENOMIC DNA]</scope>
    <source>
        <strain evidence="2 3">DSM 29761</strain>
    </source>
</reference>